<comment type="caution">
    <text evidence="1">The sequence shown here is derived from an EMBL/GenBank/DDBJ whole genome shotgun (WGS) entry which is preliminary data.</text>
</comment>
<dbReference type="EMBL" id="BLJE01000003">
    <property type="protein sequence ID" value="GFE65759.1"/>
    <property type="molecule type" value="Genomic_DNA"/>
</dbReference>
<organism evidence="1 2">
    <name type="scientific">Litoreibacter roseus</name>
    <dbReference type="NCBI Taxonomy" id="2601869"/>
    <lineage>
        <taxon>Bacteria</taxon>
        <taxon>Pseudomonadati</taxon>
        <taxon>Pseudomonadota</taxon>
        <taxon>Alphaproteobacteria</taxon>
        <taxon>Rhodobacterales</taxon>
        <taxon>Roseobacteraceae</taxon>
        <taxon>Litoreibacter</taxon>
    </lineage>
</organism>
<keyword evidence="2" id="KW-1185">Reference proteome</keyword>
<protein>
    <submittedName>
        <fullName evidence="1">Uncharacterized protein</fullName>
    </submittedName>
</protein>
<proteinExistence type="predicted"/>
<dbReference type="Proteomes" id="UP000436822">
    <property type="component" value="Unassembled WGS sequence"/>
</dbReference>
<evidence type="ECO:0000313" key="1">
    <source>
        <dbReference type="EMBL" id="GFE65759.1"/>
    </source>
</evidence>
<gene>
    <name evidence="1" type="ORF">KIN_28330</name>
</gene>
<name>A0A6N6JJZ3_9RHOB</name>
<accession>A0A6N6JJZ3</accession>
<reference evidence="1 2" key="1">
    <citation type="submission" date="2019-12" db="EMBL/GenBank/DDBJ databases">
        <title>Litoreibacter badius sp. nov., a novel bacteriochlorophyll a-containing bacterium in the genus Litoreibacter.</title>
        <authorList>
            <person name="Kanamuro M."/>
            <person name="Takabe Y."/>
            <person name="Mori K."/>
            <person name="Takaichi S."/>
            <person name="Hanada S."/>
        </authorList>
    </citation>
    <scope>NUCLEOTIDE SEQUENCE [LARGE SCALE GENOMIC DNA]</scope>
    <source>
        <strain evidence="1 2">K6</strain>
    </source>
</reference>
<evidence type="ECO:0000313" key="2">
    <source>
        <dbReference type="Proteomes" id="UP000436822"/>
    </source>
</evidence>
<sequence length="61" mass="6876">MAINRPRALDAQSVTTIFAAVHAVFQPIKWTVVHSAINPIFTAIRPILKPIEWPAVIRECR</sequence>
<dbReference type="AlphaFoldDB" id="A0A6N6JJZ3"/>